<reference evidence="1 2" key="1">
    <citation type="submission" date="2011-08" db="EMBL/GenBank/DDBJ databases">
        <title>The Genome Sequence of Plasmodium vivax India VII.</title>
        <authorList>
            <consortium name="The Broad Institute Genome Sequencing Platform"/>
            <consortium name="The Broad Institute Genome Sequencing Center for Infectious Disease"/>
            <person name="Neafsey D."/>
            <person name="Carlton J."/>
            <person name="Barnwell J."/>
            <person name="Collins W."/>
            <person name="Escalante A."/>
            <person name="Mullikin J."/>
            <person name="Saul A."/>
            <person name="Guigo R."/>
            <person name="Camara F."/>
            <person name="Young S.K."/>
            <person name="Zeng Q."/>
            <person name="Gargeya S."/>
            <person name="Fitzgerald M."/>
            <person name="Haas B."/>
            <person name="Abouelleil A."/>
            <person name="Alvarado L."/>
            <person name="Arachchi H.M."/>
            <person name="Berlin A."/>
            <person name="Brown A."/>
            <person name="Chapman S.B."/>
            <person name="Chen Z."/>
            <person name="Dunbar C."/>
            <person name="Freedman E."/>
            <person name="Gearin G."/>
            <person name="Gellesch M."/>
            <person name="Goldberg J."/>
            <person name="Griggs A."/>
            <person name="Gujja S."/>
            <person name="Heiman D."/>
            <person name="Howarth C."/>
            <person name="Larson L."/>
            <person name="Lui A."/>
            <person name="MacDonald P.J.P."/>
            <person name="Montmayeur A."/>
            <person name="Murphy C."/>
            <person name="Neiman D."/>
            <person name="Pearson M."/>
            <person name="Priest M."/>
            <person name="Roberts A."/>
            <person name="Saif S."/>
            <person name="Shea T."/>
            <person name="Shenoy N."/>
            <person name="Sisk P."/>
            <person name="Stolte C."/>
            <person name="Sykes S."/>
            <person name="Wortman J."/>
            <person name="Nusbaum C."/>
            <person name="Birren B."/>
        </authorList>
    </citation>
    <scope>NUCLEOTIDE SEQUENCE [LARGE SCALE GENOMIC DNA]</scope>
    <source>
        <strain evidence="1 2">India VII</strain>
    </source>
</reference>
<name>A0A0J9UT95_PLAVI</name>
<dbReference type="AlphaFoldDB" id="A0A0J9UT95"/>
<accession>A0A0J9UT95</accession>
<protein>
    <submittedName>
        <fullName evidence="1">Uncharacterized protein</fullName>
    </submittedName>
</protein>
<gene>
    <name evidence="1" type="ORF">PVIIG_06277</name>
</gene>
<organism evidence="1 2">
    <name type="scientific">Plasmodium vivax India VII</name>
    <dbReference type="NCBI Taxonomy" id="1077284"/>
    <lineage>
        <taxon>Eukaryota</taxon>
        <taxon>Sar</taxon>
        <taxon>Alveolata</taxon>
        <taxon>Apicomplexa</taxon>
        <taxon>Aconoidasida</taxon>
        <taxon>Haemosporida</taxon>
        <taxon>Plasmodiidae</taxon>
        <taxon>Plasmodium</taxon>
        <taxon>Plasmodium (Plasmodium)</taxon>
    </lineage>
</organism>
<evidence type="ECO:0000313" key="2">
    <source>
        <dbReference type="Proteomes" id="UP000053562"/>
    </source>
</evidence>
<proteinExistence type="predicted"/>
<dbReference type="Proteomes" id="UP000053562">
    <property type="component" value="Unassembled WGS sequence"/>
</dbReference>
<sequence length="132" mass="15257">MKLWEDNFKHLWNKLEEDYSIKNNGGISWCNNKYPLLQKTEYPQGLAPFNYDESVSQETKAVTSLQTDHSPETVLPQEVDRTKNLAFTPMMSWFRRPGMNNVGTDLYMNPGGAESFLSMQKDNGSNNLFYHP</sequence>
<evidence type="ECO:0000313" key="1">
    <source>
        <dbReference type="EMBL" id="KMZ76638.1"/>
    </source>
</evidence>
<dbReference type="EMBL" id="KQ234657">
    <property type="protein sequence ID" value="KMZ76638.1"/>
    <property type="molecule type" value="Genomic_DNA"/>
</dbReference>